<keyword evidence="1" id="KW-0812">Transmembrane</keyword>
<name>A0A915JZY2_ROMCU</name>
<keyword evidence="2" id="KW-1185">Reference proteome</keyword>
<dbReference type="Proteomes" id="UP000887565">
    <property type="component" value="Unplaced"/>
</dbReference>
<accession>A0A915JZY2</accession>
<keyword evidence="1" id="KW-0472">Membrane</keyword>
<organism evidence="2 3">
    <name type="scientific">Romanomermis culicivorax</name>
    <name type="common">Nematode worm</name>
    <dbReference type="NCBI Taxonomy" id="13658"/>
    <lineage>
        <taxon>Eukaryota</taxon>
        <taxon>Metazoa</taxon>
        <taxon>Ecdysozoa</taxon>
        <taxon>Nematoda</taxon>
        <taxon>Enoplea</taxon>
        <taxon>Dorylaimia</taxon>
        <taxon>Mermithida</taxon>
        <taxon>Mermithoidea</taxon>
        <taxon>Mermithidae</taxon>
        <taxon>Romanomermis</taxon>
    </lineage>
</organism>
<evidence type="ECO:0000256" key="1">
    <source>
        <dbReference type="SAM" id="Phobius"/>
    </source>
</evidence>
<dbReference type="AlphaFoldDB" id="A0A915JZY2"/>
<feature type="transmembrane region" description="Helical" evidence="1">
    <location>
        <begin position="21"/>
        <end position="39"/>
    </location>
</feature>
<protein>
    <submittedName>
        <fullName evidence="3">Uncharacterized protein</fullName>
    </submittedName>
</protein>
<evidence type="ECO:0000313" key="3">
    <source>
        <dbReference type="WBParaSite" id="nRc.2.0.1.t31203-RA"/>
    </source>
</evidence>
<reference evidence="3" key="1">
    <citation type="submission" date="2022-11" db="UniProtKB">
        <authorList>
            <consortium name="WormBaseParasite"/>
        </authorList>
    </citation>
    <scope>IDENTIFICATION</scope>
</reference>
<keyword evidence="1" id="KW-1133">Transmembrane helix</keyword>
<proteinExistence type="predicted"/>
<sequence length="366" mass="40015">MFSHGALQNFKPQQAIALHAYFVYLYQILLFFIFDANFANCFEQTLIRLLQFANPSILGEPVQNTRTVPFCKILIDMQLHLFVALITKNIQTSLKLATATGADSSHRSVKSNLYEHFIKREHIQYKRPRFAYKTAAHSMVTLTGTLSPNMKARRGVEIEAEILPPCPTHLINSKFSSTIDGWSKCGQADSGVKATIFNGFKTLMRGLRYPMTEDAQPTNYPTAYAPRNPLELRPEFVSKSFRDRAIASDMSVYTLTYTPAGELISKVPLNHPSATQTAQAGGSGQVKVQPQAPALVVKAKQPALDTAATQAAAEVVVVPPPAQPAVAQPTPISPIDEDGGPNAQVPACSQQALENPLGVPFKTGTY</sequence>
<evidence type="ECO:0000313" key="2">
    <source>
        <dbReference type="Proteomes" id="UP000887565"/>
    </source>
</evidence>
<dbReference type="WBParaSite" id="nRc.2.0.1.t31203-RA">
    <property type="protein sequence ID" value="nRc.2.0.1.t31203-RA"/>
    <property type="gene ID" value="nRc.2.0.1.g31203"/>
</dbReference>